<feature type="region of interest" description="Disordered" evidence="1">
    <location>
        <begin position="259"/>
        <end position="293"/>
    </location>
</feature>
<dbReference type="AlphaFoldDB" id="A0A4U0R904"/>
<protein>
    <submittedName>
        <fullName evidence="2">Uncharacterized protein</fullName>
    </submittedName>
</protein>
<dbReference type="RefSeq" id="WP_136886410.1">
    <property type="nucleotide sequence ID" value="NZ_SUNI01000011.1"/>
</dbReference>
<feature type="compositionally biased region" description="Basic and acidic residues" evidence="1">
    <location>
        <begin position="278"/>
        <end position="293"/>
    </location>
</feature>
<evidence type="ECO:0000256" key="1">
    <source>
        <dbReference type="SAM" id="MobiDB-lite"/>
    </source>
</evidence>
<feature type="compositionally biased region" description="Acidic residues" evidence="1">
    <location>
        <begin position="263"/>
        <end position="277"/>
    </location>
</feature>
<dbReference type="OrthoDB" id="7605005at2"/>
<organism evidence="2 3">
    <name type="scientific">Paracoccus gahaiensis</name>
    <dbReference type="NCBI Taxonomy" id="1706839"/>
    <lineage>
        <taxon>Bacteria</taxon>
        <taxon>Pseudomonadati</taxon>
        <taxon>Pseudomonadota</taxon>
        <taxon>Alphaproteobacteria</taxon>
        <taxon>Rhodobacterales</taxon>
        <taxon>Paracoccaceae</taxon>
        <taxon>Paracoccus</taxon>
    </lineage>
</organism>
<proteinExistence type="predicted"/>
<comment type="caution">
    <text evidence="2">The sequence shown here is derived from an EMBL/GenBank/DDBJ whole genome shotgun (WGS) entry which is preliminary data.</text>
</comment>
<gene>
    <name evidence="2" type="ORF">FA743_12345</name>
</gene>
<dbReference type="EMBL" id="SUNI01000011">
    <property type="protein sequence ID" value="TJZ91306.1"/>
    <property type="molecule type" value="Genomic_DNA"/>
</dbReference>
<accession>A0A4U0R904</accession>
<dbReference type="Proteomes" id="UP000309747">
    <property type="component" value="Unassembled WGS sequence"/>
</dbReference>
<keyword evidence="3" id="KW-1185">Reference proteome</keyword>
<sequence length="390" mass="42330">MADTPNRLPLAQAANGVEAPLYVDRQIVQAEDLTLDRSSHTRELARMRLYLHGWGVVAGLIPVISGSTLTVSKGYGVTWTGDELFLPEAVAIPDIAAHVWGCCGPGQVDCDVVDLDERRRMAEALETGTVTAWLIARPTKREGSLRAGIPEGCAHPANRLAPSRACDVVSIELSCTLPSFFTSPNLDCENLRAFFCATPRQMLPMPALPTEEQNFLVLGRITCSAEGAEFSAVDRRTVMPMWLVQDWLHACICPMPQDRLPVGDEDDGRPEADEPADDDGHRPDAPPDRPSHRYDVTIGELVEVLVVNGFRLPDDEGAVAQPSQRPRVPELIGDPRIRDRLTRAGITTTEALLAADDTVLAATLGKTEADAVALKAEIAPLRVFILGRGI</sequence>
<evidence type="ECO:0000313" key="3">
    <source>
        <dbReference type="Proteomes" id="UP000309747"/>
    </source>
</evidence>
<name>A0A4U0R904_9RHOB</name>
<reference evidence="2 3" key="1">
    <citation type="submission" date="2019-04" db="EMBL/GenBank/DDBJ databases">
        <authorList>
            <person name="Li J."/>
        </authorList>
    </citation>
    <scope>NUCLEOTIDE SEQUENCE [LARGE SCALE GENOMIC DNA]</scope>
    <source>
        <strain evidence="2 3">KCTC 42687</strain>
    </source>
</reference>
<evidence type="ECO:0000313" key="2">
    <source>
        <dbReference type="EMBL" id="TJZ91306.1"/>
    </source>
</evidence>